<protein>
    <submittedName>
        <fullName evidence="1">DUF1178 family protein</fullName>
    </submittedName>
</protein>
<dbReference type="AlphaFoldDB" id="A0AA41Z247"/>
<organism evidence="1 2">
    <name type="scientific">Lichenifustis flavocetrariae</name>
    <dbReference type="NCBI Taxonomy" id="2949735"/>
    <lineage>
        <taxon>Bacteria</taxon>
        <taxon>Pseudomonadati</taxon>
        <taxon>Pseudomonadota</taxon>
        <taxon>Alphaproteobacteria</taxon>
        <taxon>Hyphomicrobiales</taxon>
        <taxon>Lichenihabitantaceae</taxon>
        <taxon>Lichenifustis</taxon>
    </lineage>
</organism>
<evidence type="ECO:0000313" key="2">
    <source>
        <dbReference type="Proteomes" id="UP001165667"/>
    </source>
</evidence>
<reference evidence="1" key="1">
    <citation type="submission" date="2022-05" db="EMBL/GenBank/DDBJ databases">
        <authorList>
            <person name="Pankratov T."/>
        </authorList>
    </citation>
    <scope>NUCLEOTIDE SEQUENCE</scope>
    <source>
        <strain evidence="1">BP6-180914</strain>
    </source>
</reference>
<dbReference type="Pfam" id="PF06676">
    <property type="entry name" value="DUF1178"/>
    <property type="match status" value="1"/>
</dbReference>
<proteinExistence type="predicted"/>
<dbReference type="InterPro" id="IPR009562">
    <property type="entry name" value="DUF1178"/>
</dbReference>
<name>A0AA41Z247_9HYPH</name>
<keyword evidence="2" id="KW-1185">Reference proteome</keyword>
<dbReference type="EMBL" id="JAMOIM010000007">
    <property type="protein sequence ID" value="MCW6508950.1"/>
    <property type="molecule type" value="Genomic_DNA"/>
</dbReference>
<dbReference type="PIRSF" id="PIRSF032131">
    <property type="entry name" value="UCP032131"/>
    <property type="match status" value="1"/>
</dbReference>
<evidence type="ECO:0000313" key="1">
    <source>
        <dbReference type="EMBL" id="MCW6508950.1"/>
    </source>
</evidence>
<accession>A0AA41Z247</accession>
<dbReference type="Proteomes" id="UP001165667">
    <property type="component" value="Unassembled WGS sequence"/>
</dbReference>
<gene>
    <name evidence="1" type="ORF">M8523_13055</name>
</gene>
<sequence length="158" mass="17485">MIRYSLRCDSDHDFESWFRDSQAFDDQSLAGLVSCPICGSVSVSKSLMAPSVVTSRRKSTDMVPAPTVEPTASVDTAPVALLDEKAQKLRALMREFRDHVVKNSQDVGQAFPEEARKMHEGAIEQRAIRGEASPEDVRALIEDGIDIMPLPNLPDDRN</sequence>
<comment type="caution">
    <text evidence="1">The sequence shown here is derived from an EMBL/GenBank/DDBJ whole genome shotgun (WGS) entry which is preliminary data.</text>
</comment>
<dbReference type="RefSeq" id="WP_282585311.1">
    <property type="nucleotide sequence ID" value="NZ_JAMOIM010000007.1"/>
</dbReference>